<keyword evidence="1" id="KW-0472">Membrane</keyword>
<sequence length="163" mass="18545">MCKRKGAVMRFPGTKEAGSLYPKASDADLFAEQKIWVAVMEMHQRINHQHFKAGMHAMTTVMALDFGAHNIRVNAIAPSIFQSEITKELFQQEWLKNVVKKILPLQYTATVDPALTEVIRYLMPRLSISLATSSLLIQAQLFLVFPYLLGFEFIVLMVENIFV</sequence>
<reference evidence="2" key="1">
    <citation type="submission" date="2023-02" db="EMBL/GenBank/DDBJ databases">
        <title>Genome of toxic invasive species Heracleum sosnowskyi carries increased number of genes despite the absence of recent whole-genome duplications.</title>
        <authorList>
            <person name="Schelkunov M."/>
            <person name="Shtratnikova V."/>
            <person name="Makarenko M."/>
            <person name="Klepikova A."/>
            <person name="Omelchenko D."/>
            <person name="Novikova G."/>
            <person name="Obukhova E."/>
            <person name="Bogdanov V."/>
            <person name="Penin A."/>
            <person name="Logacheva M."/>
        </authorList>
    </citation>
    <scope>NUCLEOTIDE SEQUENCE</scope>
    <source>
        <strain evidence="2">Hsosn_3</strain>
        <tissue evidence="2">Leaf</tissue>
    </source>
</reference>
<evidence type="ECO:0000313" key="3">
    <source>
        <dbReference type="Proteomes" id="UP001237642"/>
    </source>
</evidence>
<dbReference type="Proteomes" id="UP001237642">
    <property type="component" value="Unassembled WGS sequence"/>
</dbReference>
<dbReference type="SUPFAM" id="SSF51735">
    <property type="entry name" value="NAD(P)-binding Rossmann-fold domains"/>
    <property type="match status" value="1"/>
</dbReference>
<dbReference type="Gene3D" id="3.40.50.720">
    <property type="entry name" value="NAD(P)-binding Rossmann-like Domain"/>
    <property type="match status" value="1"/>
</dbReference>
<dbReference type="InterPro" id="IPR002347">
    <property type="entry name" value="SDR_fam"/>
</dbReference>
<name>A0AAD8H227_9APIA</name>
<gene>
    <name evidence="2" type="ORF">POM88_043460</name>
</gene>
<dbReference type="Pfam" id="PF13561">
    <property type="entry name" value="adh_short_C2"/>
    <property type="match status" value="1"/>
</dbReference>
<protein>
    <submittedName>
        <fullName evidence="2">Uncharacterized protein</fullName>
    </submittedName>
</protein>
<dbReference type="PANTHER" id="PTHR44375:SF2">
    <property type="entry name" value="BETA-KETOACYL-ACP REDUCTASE-LIKE PROTEIN-RELATED"/>
    <property type="match status" value="1"/>
</dbReference>
<proteinExistence type="predicted"/>
<comment type="caution">
    <text evidence="2">The sequence shown here is derived from an EMBL/GenBank/DDBJ whole genome shotgun (WGS) entry which is preliminary data.</text>
</comment>
<dbReference type="InterPro" id="IPR036291">
    <property type="entry name" value="NAD(P)-bd_dom_sf"/>
</dbReference>
<reference evidence="2" key="2">
    <citation type="submission" date="2023-05" db="EMBL/GenBank/DDBJ databases">
        <authorList>
            <person name="Schelkunov M.I."/>
        </authorList>
    </citation>
    <scope>NUCLEOTIDE SEQUENCE</scope>
    <source>
        <strain evidence="2">Hsosn_3</strain>
        <tissue evidence="2">Leaf</tissue>
    </source>
</reference>
<feature type="transmembrane region" description="Helical" evidence="1">
    <location>
        <begin position="135"/>
        <end position="158"/>
    </location>
</feature>
<keyword evidence="1" id="KW-1133">Transmembrane helix</keyword>
<evidence type="ECO:0000313" key="2">
    <source>
        <dbReference type="EMBL" id="KAK1358986.1"/>
    </source>
</evidence>
<keyword evidence="3" id="KW-1185">Reference proteome</keyword>
<dbReference type="EMBL" id="JAUIZM010000010">
    <property type="protein sequence ID" value="KAK1358986.1"/>
    <property type="molecule type" value="Genomic_DNA"/>
</dbReference>
<organism evidence="2 3">
    <name type="scientific">Heracleum sosnowskyi</name>
    <dbReference type="NCBI Taxonomy" id="360622"/>
    <lineage>
        <taxon>Eukaryota</taxon>
        <taxon>Viridiplantae</taxon>
        <taxon>Streptophyta</taxon>
        <taxon>Embryophyta</taxon>
        <taxon>Tracheophyta</taxon>
        <taxon>Spermatophyta</taxon>
        <taxon>Magnoliopsida</taxon>
        <taxon>eudicotyledons</taxon>
        <taxon>Gunneridae</taxon>
        <taxon>Pentapetalae</taxon>
        <taxon>asterids</taxon>
        <taxon>campanulids</taxon>
        <taxon>Apiales</taxon>
        <taxon>Apiaceae</taxon>
        <taxon>Apioideae</taxon>
        <taxon>apioid superclade</taxon>
        <taxon>Tordylieae</taxon>
        <taxon>Tordyliinae</taxon>
        <taxon>Heracleum</taxon>
    </lineage>
</organism>
<dbReference type="AlphaFoldDB" id="A0AAD8H227"/>
<evidence type="ECO:0000256" key="1">
    <source>
        <dbReference type="SAM" id="Phobius"/>
    </source>
</evidence>
<dbReference type="PANTHER" id="PTHR44375">
    <property type="entry name" value="BETA-KETOACYL-ACP REDUCTASE-LIKE PROTEIN-RELATED"/>
    <property type="match status" value="1"/>
</dbReference>
<accession>A0AAD8H227</accession>
<keyword evidence="1" id="KW-0812">Transmembrane</keyword>